<dbReference type="PaxDb" id="39947-A0A0P0XNF6"/>
<accession>A0A0P0XNF6</accession>
<dbReference type="InParanoid" id="A0A0P0XNF6"/>
<feature type="compositionally biased region" description="Polar residues" evidence="1">
    <location>
        <begin position="75"/>
        <end position="88"/>
    </location>
</feature>
<protein>
    <submittedName>
        <fullName evidence="2">Os09g0474075 protein</fullName>
    </submittedName>
</protein>
<reference evidence="2 3" key="2">
    <citation type="journal article" date="2013" name="Plant Cell Physiol.">
        <title>Rice Annotation Project Database (RAP-DB): an integrative and interactive database for rice genomics.</title>
        <authorList>
            <person name="Sakai H."/>
            <person name="Lee S.S."/>
            <person name="Tanaka T."/>
            <person name="Numa H."/>
            <person name="Kim J."/>
            <person name="Kawahara Y."/>
            <person name="Wakimoto H."/>
            <person name="Yang C.C."/>
            <person name="Iwamoto M."/>
            <person name="Abe T."/>
            <person name="Yamada Y."/>
            <person name="Muto A."/>
            <person name="Inokuchi H."/>
            <person name="Ikemura T."/>
            <person name="Matsumoto T."/>
            <person name="Sasaki T."/>
            <person name="Itoh T."/>
        </authorList>
    </citation>
    <scope>NUCLEOTIDE SEQUENCE [LARGE SCALE GENOMIC DNA]</scope>
    <source>
        <strain evidence="3">cv. Nipponbare</strain>
    </source>
</reference>
<dbReference type="Proteomes" id="UP000059680">
    <property type="component" value="Chromosome 9"/>
</dbReference>
<evidence type="ECO:0000256" key="1">
    <source>
        <dbReference type="SAM" id="MobiDB-lite"/>
    </source>
</evidence>
<dbReference type="EMBL" id="AP014965">
    <property type="protein sequence ID" value="BAT08591.1"/>
    <property type="molecule type" value="Genomic_DNA"/>
</dbReference>
<gene>
    <name evidence="2" type="ordered locus">Os09g0474075</name>
    <name evidence="2" type="ORF">OSNPB_090474075</name>
</gene>
<keyword evidence="3" id="KW-1185">Reference proteome</keyword>
<proteinExistence type="predicted"/>
<feature type="region of interest" description="Disordered" evidence="1">
    <location>
        <begin position="1"/>
        <end position="88"/>
    </location>
</feature>
<name>A0A0P0XNF6_ORYSJ</name>
<reference evidence="2 3" key="3">
    <citation type="journal article" date="2013" name="Rice">
        <title>Improvement of the Oryza sativa Nipponbare reference genome using next generation sequence and optical map data.</title>
        <authorList>
            <person name="Kawahara Y."/>
            <person name="de la Bastide M."/>
            <person name="Hamilton J.P."/>
            <person name="Kanamori H."/>
            <person name="McCombie W.R."/>
            <person name="Ouyang S."/>
            <person name="Schwartz D.C."/>
            <person name="Tanaka T."/>
            <person name="Wu J."/>
            <person name="Zhou S."/>
            <person name="Childs K.L."/>
            <person name="Davidson R.M."/>
            <person name="Lin H."/>
            <person name="Quesada-Ocampo L."/>
            <person name="Vaillancourt B."/>
            <person name="Sakai H."/>
            <person name="Lee S.S."/>
            <person name="Kim J."/>
            <person name="Numa H."/>
            <person name="Itoh T."/>
            <person name="Buell C.R."/>
            <person name="Matsumoto T."/>
        </authorList>
    </citation>
    <scope>NUCLEOTIDE SEQUENCE [LARGE SCALE GENOMIC DNA]</scope>
    <source>
        <strain evidence="3">cv. Nipponbare</strain>
    </source>
</reference>
<feature type="compositionally biased region" description="Basic and acidic residues" evidence="1">
    <location>
        <begin position="49"/>
        <end position="74"/>
    </location>
</feature>
<evidence type="ECO:0000313" key="2">
    <source>
        <dbReference type="EMBL" id="BAT08591.1"/>
    </source>
</evidence>
<organism evidence="2 3">
    <name type="scientific">Oryza sativa subsp. japonica</name>
    <name type="common">Rice</name>
    <dbReference type="NCBI Taxonomy" id="39947"/>
    <lineage>
        <taxon>Eukaryota</taxon>
        <taxon>Viridiplantae</taxon>
        <taxon>Streptophyta</taxon>
        <taxon>Embryophyta</taxon>
        <taxon>Tracheophyta</taxon>
        <taxon>Spermatophyta</taxon>
        <taxon>Magnoliopsida</taxon>
        <taxon>Liliopsida</taxon>
        <taxon>Poales</taxon>
        <taxon>Poaceae</taxon>
        <taxon>BOP clade</taxon>
        <taxon>Oryzoideae</taxon>
        <taxon>Oryzeae</taxon>
        <taxon>Oryzinae</taxon>
        <taxon>Oryza</taxon>
        <taxon>Oryza sativa</taxon>
    </lineage>
</organism>
<sequence>MLRELDQSCMNNAIGGGGEASKNSYCSLWPDMARKGKMPSEDSDAICSSKREKRGEGKAKKPNLERNAKLKIGKDTTSNSPEHGPQAT</sequence>
<reference evidence="3" key="1">
    <citation type="journal article" date="2005" name="Nature">
        <title>The map-based sequence of the rice genome.</title>
        <authorList>
            <consortium name="International rice genome sequencing project (IRGSP)"/>
            <person name="Matsumoto T."/>
            <person name="Wu J."/>
            <person name="Kanamori H."/>
            <person name="Katayose Y."/>
            <person name="Fujisawa M."/>
            <person name="Namiki N."/>
            <person name="Mizuno H."/>
            <person name="Yamamoto K."/>
            <person name="Antonio B.A."/>
            <person name="Baba T."/>
            <person name="Sakata K."/>
            <person name="Nagamura Y."/>
            <person name="Aoki H."/>
            <person name="Arikawa K."/>
            <person name="Arita K."/>
            <person name="Bito T."/>
            <person name="Chiden Y."/>
            <person name="Fujitsuka N."/>
            <person name="Fukunaka R."/>
            <person name="Hamada M."/>
            <person name="Harada C."/>
            <person name="Hayashi A."/>
            <person name="Hijishita S."/>
            <person name="Honda M."/>
            <person name="Hosokawa S."/>
            <person name="Ichikawa Y."/>
            <person name="Idonuma A."/>
            <person name="Iijima M."/>
            <person name="Ikeda M."/>
            <person name="Ikeno M."/>
            <person name="Ito K."/>
            <person name="Ito S."/>
            <person name="Ito T."/>
            <person name="Ito Y."/>
            <person name="Ito Y."/>
            <person name="Iwabuchi A."/>
            <person name="Kamiya K."/>
            <person name="Karasawa W."/>
            <person name="Kurita K."/>
            <person name="Katagiri S."/>
            <person name="Kikuta A."/>
            <person name="Kobayashi H."/>
            <person name="Kobayashi N."/>
            <person name="Machita K."/>
            <person name="Maehara T."/>
            <person name="Masukawa M."/>
            <person name="Mizubayashi T."/>
            <person name="Mukai Y."/>
            <person name="Nagasaki H."/>
            <person name="Nagata Y."/>
            <person name="Naito S."/>
            <person name="Nakashima M."/>
            <person name="Nakama Y."/>
            <person name="Nakamichi Y."/>
            <person name="Nakamura M."/>
            <person name="Meguro A."/>
            <person name="Negishi M."/>
            <person name="Ohta I."/>
            <person name="Ohta T."/>
            <person name="Okamoto M."/>
            <person name="Ono N."/>
            <person name="Saji S."/>
            <person name="Sakaguchi M."/>
            <person name="Sakai K."/>
            <person name="Shibata M."/>
            <person name="Shimokawa T."/>
            <person name="Song J."/>
            <person name="Takazaki Y."/>
            <person name="Terasawa K."/>
            <person name="Tsugane M."/>
            <person name="Tsuji K."/>
            <person name="Ueda S."/>
            <person name="Waki K."/>
            <person name="Yamagata H."/>
            <person name="Yamamoto M."/>
            <person name="Yamamoto S."/>
            <person name="Yamane H."/>
            <person name="Yoshiki S."/>
            <person name="Yoshihara R."/>
            <person name="Yukawa K."/>
            <person name="Zhong H."/>
            <person name="Yano M."/>
            <person name="Yuan Q."/>
            <person name="Ouyang S."/>
            <person name="Liu J."/>
            <person name="Jones K.M."/>
            <person name="Gansberger K."/>
            <person name="Moffat K."/>
            <person name="Hill J."/>
            <person name="Bera J."/>
            <person name="Fadrosh D."/>
            <person name="Jin S."/>
            <person name="Johri S."/>
            <person name="Kim M."/>
            <person name="Overton L."/>
            <person name="Reardon M."/>
            <person name="Tsitrin T."/>
            <person name="Vuong H."/>
            <person name="Weaver B."/>
            <person name="Ciecko A."/>
            <person name="Tallon L."/>
            <person name="Jackson J."/>
            <person name="Pai G."/>
            <person name="Aken S.V."/>
            <person name="Utterback T."/>
            <person name="Reidmuller S."/>
            <person name="Feldblyum T."/>
            <person name="Hsiao J."/>
            <person name="Zismann V."/>
            <person name="Iobst S."/>
            <person name="de Vazeille A.R."/>
            <person name="Buell C.R."/>
            <person name="Ying K."/>
            <person name="Li Y."/>
            <person name="Lu T."/>
            <person name="Huang Y."/>
            <person name="Zhao Q."/>
            <person name="Feng Q."/>
            <person name="Zhang L."/>
            <person name="Zhu J."/>
            <person name="Weng Q."/>
            <person name="Mu J."/>
            <person name="Lu Y."/>
            <person name="Fan D."/>
            <person name="Liu Y."/>
            <person name="Guan J."/>
            <person name="Zhang Y."/>
            <person name="Yu S."/>
            <person name="Liu X."/>
            <person name="Zhang Y."/>
            <person name="Hong G."/>
            <person name="Han B."/>
            <person name="Choisne N."/>
            <person name="Demange N."/>
            <person name="Orjeda G."/>
            <person name="Samain S."/>
            <person name="Cattolico L."/>
            <person name="Pelletier E."/>
            <person name="Couloux A."/>
            <person name="Segurens B."/>
            <person name="Wincker P."/>
            <person name="D'Hont A."/>
            <person name="Scarpelli C."/>
            <person name="Weissenbach J."/>
            <person name="Salanoubat M."/>
            <person name="Quetier F."/>
            <person name="Yu Y."/>
            <person name="Kim H.R."/>
            <person name="Rambo T."/>
            <person name="Currie J."/>
            <person name="Collura K."/>
            <person name="Luo M."/>
            <person name="Yang T."/>
            <person name="Ammiraju J.S.S."/>
            <person name="Engler F."/>
            <person name="Soderlund C."/>
            <person name="Wing R.A."/>
            <person name="Palmer L.E."/>
            <person name="de la Bastide M."/>
            <person name="Spiegel L."/>
            <person name="Nascimento L."/>
            <person name="Zutavern T."/>
            <person name="O'Shaughnessy A."/>
            <person name="Dike S."/>
            <person name="Dedhia N."/>
            <person name="Preston R."/>
            <person name="Balija V."/>
            <person name="McCombie W.R."/>
            <person name="Chow T."/>
            <person name="Chen H."/>
            <person name="Chung M."/>
            <person name="Chen C."/>
            <person name="Shaw J."/>
            <person name="Wu H."/>
            <person name="Hsiao K."/>
            <person name="Chao Y."/>
            <person name="Chu M."/>
            <person name="Cheng C."/>
            <person name="Hour A."/>
            <person name="Lee P."/>
            <person name="Lin S."/>
            <person name="Lin Y."/>
            <person name="Liou J."/>
            <person name="Liu S."/>
            <person name="Hsing Y."/>
            <person name="Raghuvanshi S."/>
            <person name="Mohanty A."/>
            <person name="Bharti A.K."/>
            <person name="Gaur A."/>
            <person name="Gupta V."/>
            <person name="Kumar D."/>
            <person name="Ravi V."/>
            <person name="Vij S."/>
            <person name="Kapur A."/>
            <person name="Khurana P."/>
            <person name="Khurana P."/>
            <person name="Khurana J.P."/>
            <person name="Tyagi A.K."/>
            <person name="Gaikwad K."/>
            <person name="Singh A."/>
            <person name="Dalal V."/>
            <person name="Srivastava S."/>
            <person name="Dixit A."/>
            <person name="Pal A.K."/>
            <person name="Ghazi I.A."/>
            <person name="Yadav M."/>
            <person name="Pandit A."/>
            <person name="Bhargava A."/>
            <person name="Sureshbabu K."/>
            <person name="Batra K."/>
            <person name="Sharma T.R."/>
            <person name="Mohapatra T."/>
            <person name="Singh N.K."/>
            <person name="Messing J."/>
            <person name="Nelson A.B."/>
            <person name="Fuks G."/>
            <person name="Kavchok S."/>
            <person name="Keizer G."/>
            <person name="Linton E."/>
            <person name="Llaca V."/>
            <person name="Song R."/>
            <person name="Tanyolac B."/>
            <person name="Young S."/>
            <person name="Ho-Il K."/>
            <person name="Hahn J.H."/>
            <person name="Sangsakoo G."/>
            <person name="Vanavichit A."/>
            <person name="de Mattos Luiz.A.T."/>
            <person name="Zimmer P.D."/>
            <person name="Malone G."/>
            <person name="Dellagostin O."/>
            <person name="de Oliveira A.C."/>
            <person name="Bevan M."/>
            <person name="Bancroft I."/>
            <person name="Minx P."/>
            <person name="Cordum H."/>
            <person name="Wilson R."/>
            <person name="Cheng Z."/>
            <person name="Jin W."/>
            <person name="Jiang J."/>
            <person name="Leong S.A."/>
            <person name="Iwama H."/>
            <person name="Gojobori T."/>
            <person name="Itoh T."/>
            <person name="Niimura Y."/>
            <person name="Fujii Y."/>
            <person name="Habara T."/>
            <person name="Sakai H."/>
            <person name="Sato Y."/>
            <person name="Wilson G."/>
            <person name="Kumar K."/>
            <person name="McCouch S."/>
            <person name="Juretic N."/>
            <person name="Hoen D."/>
            <person name="Wright S."/>
            <person name="Bruskiewich R."/>
            <person name="Bureau T."/>
            <person name="Miyao A."/>
            <person name="Hirochika H."/>
            <person name="Nishikawa T."/>
            <person name="Kadowaki K."/>
            <person name="Sugiura M."/>
            <person name="Burr B."/>
            <person name="Sasaki T."/>
        </authorList>
    </citation>
    <scope>NUCLEOTIDE SEQUENCE [LARGE SCALE GENOMIC DNA]</scope>
    <source>
        <strain evidence="3">cv. Nipponbare</strain>
    </source>
</reference>
<dbReference type="AlphaFoldDB" id="A0A0P0XNF6"/>
<evidence type="ECO:0000313" key="3">
    <source>
        <dbReference type="Proteomes" id="UP000059680"/>
    </source>
</evidence>